<dbReference type="AlphaFoldDB" id="A0A9W9DGY6"/>
<proteinExistence type="predicted"/>
<feature type="compositionally biased region" description="Low complexity" evidence="1">
    <location>
        <begin position="305"/>
        <end position="316"/>
    </location>
</feature>
<dbReference type="Proteomes" id="UP001150238">
    <property type="component" value="Unassembled WGS sequence"/>
</dbReference>
<feature type="compositionally biased region" description="Basic and acidic residues" evidence="1">
    <location>
        <begin position="290"/>
        <end position="302"/>
    </location>
</feature>
<evidence type="ECO:0000313" key="3">
    <source>
        <dbReference type="Proteomes" id="UP001150238"/>
    </source>
</evidence>
<comment type="caution">
    <text evidence="2">The sequence shown here is derived from an EMBL/GenBank/DDBJ whole genome shotgun (WGS) entry which is preliminary data.</text>
</comment>
<feature type="region of interest" description="Disordered" evidence="1">
    <location>
        <begin position="267"/>
        <end position="339"/>
    </location>
</feature>
<dbReference type="EMBL" id="JANVFS010000037">
    <property type="protein sequence ID" value="KAJ4468648.1"/>
    <property type="molecule type" value="Genomic_DNA"/>
</dbReference>
<gene>
    <name evidence="2" type="ORF">C8J55DRAFT_524607</name>
</gene>
<reference evidence="2" key="2">
    <citation type="journal article" date="2023" name="Proc. Natl. Acad. Sci. U.S.A.">
        <title>A global phylogenomic analysis of the shiitake genus Lentinula.</title>
        <authorList>
            <person name="Sierra-Patev S."/>
            <person name="Min B."/>
            <person name="Naranjo-Ortiz M."/>
            <person name="Looney B."/>
            <person name="Konkel Z."/>
            <person name="Slot J.C."/>
            <person name="Sakamoto Y."/>
            <person name="Steenwyk J.L."/>
            <person name="Rokas A."/>
            <person name="Carro J."/>
            <person name="Camarero S."/>
            <person name="Ferreira P."/>
            <person name="Molpeceres G."/>
            <person name="Ruiz-Duenas F.J."/>
            <person name="Serrano A."/>
            <person name="Henrissat B."/>
            <person name="Drula E."/>
            <person name="Hughes K.W."/>
            <person name="Mata J.L."/>
            <person name="Ishikawa N.K."/>
            <person name="Vargas-Isla R."/>
            <person name="Ushijima S."/>
            <person name="Smith C.A."/>
            <person name="Donoghue J."/>
            <person name="Ahrendt S."/>
            <person name="Andreopoulos W."/>
            <person name="He G."/>
            <person name="LaButti K."/>
            <person name="Lipzen A."/>
            <person name="Ng V."/>
            <person name="Riley R."/>
            <person name="Sandor L."/>
            <person name="Barry K."/>
            <person name="Martinez A.T."/>
            <person name="Xiao Y."/>
            <person name="Gibbons J.G."/>
            <person name="Terashima K."/>
            <person name="Grigoriev I.V."/>
            <person name="Hibbett D."/>
        </authorList>
    </citation>
    <scope>NUCLEOTIDE SEQUENCE</scope>
    <source>
        <strain evidence="2">Sp2 HRB7682 ss15</strain>
    </source>
</reference>
<evidence type="ECO:0000256" key="1">
    <source>
        <dbReference type="SAM" id="MobiDB-lite"/>
    </source>
</evidence>
<accession>A0A9W9DGY6</accession>
<reference evidence="2" key="1">
    <citation type="submission" date="2022-08" db="EMBL/GenBank/DDBJ databases">
        <authorList>
            <consortium name="DOE Joint Genome Institute"/>
            <person name="Min B."/>
            <person name="Riley R."/>
            <person name="Sierra-Patev S."/>
            <person name="Naranjo-Ortiz M."/>
            <person name="Looney B."/>
            <person name="Konkel Z."/>
            <person name="Slot J.C."/>
            <person name="Sakamoto Y."/>
            <person name="Steenwyk J.L."/>
            <person name="Rokas A."/>
            <person name="Carro J."/>
            <person name="Camarero S."/>
            <person name="Ferreira P."/>
            <person name="Molpeceres G."/>
            <person name="Ruiz-Duenas F.J."/>
            <person name="Serrano A."/>
            <person name="Henrissat B."/>
            <person name="Drula E."/>
            <person name="Hughes K.W."/>
            <person name="Mata J.L."/>
            <person name="Ishikawa N.K."/>
            <person name="Vargas-Isla R."/>
            <person name="Ushijima S."/>
            <person name="Smith C.A."/>
            <person name="Ahrendt S."/>
            <person name="Andreopoulos W."/>
            <person name="He G."/>
            <person name="Labutti K."/>
            <person name="Lipzen A."/>
            <person name="Ng V."/>
            <person name="Sandor L."/>
            <person name="Barry K."/>
            <person name="Martinez A.T."/>
            <person name="Xiao Y."/>
            <person name="Gibbons J.G."/>
            <person name="Terashima K."/>
            <person name="Hibbett D.S."/>
            <person name="Grigoriev I.V."/>
        </authorList>
    </citation>
    <scope>NUCLEOTIDE SEQUENCE</scope>
    <source>
        <strain evidence="2">Sp2 HRB7682 ss15</strain>
    </source>
</reference>
<evidence type="ECO:0000313" key="2">
    <source>
        <dbReference type="EMBL" id="KAJ4468648.1"/>
    </source>
</evidence>
<sequence length="408" mass="44582">MDLPNRLKQRGVHNAFHASLLRIHIPNDDRLFPGRLETQVADFGETEGEWAIDHIVTGCHTTKWTISTPDRGHDDAPDPDLGHAIGLNSAPVAMISLMQIVLDCPPRTMSTAQSPSAKPTYVIPWMKRVKPNKVLVNSPKGFHYAITPSDLVDILEFDRLLRLPNAMVIKYDIPISYHHISTKVNNDVNIHPAKLATFDHNTGVIHYAASPIIDRRIFAALTHNPNPPPPILKALGLENLAEDQQIFVGQLMRYRAEQFTDFNGVTMENRGRRGFPRGRRGGGGGHSRRRDGTFKANLHEYGDISTVSSGTSSPVTLHPPEVPSNLTAPATARTGANLPASPELSALPSPIMSATEFLASFQAPFGNNSAMANVPTPDLDFLDPEASIAGPSKIEASYTATDVEMKNI</sequence>
<name>A0A9W9DGY6_9AGAR</name>
<protein>
    <submittedName>
        <fullName evidence="2">Uncharacterized protein</fullName>
    </submittedName>
</protein>
<organism evidence="2 3">
    <name type="scientific">Lentinula lateritia</name>
    <dbReference type="NCBI Taxonomy" id="40482"/>
    <lineage>
        <taxon>Eukaryota</taxon>
        <taxon>Fungi</taxon>
        <taxon>Dikarya</taxon>
        <taxon>Basidiomycota</taxon>
        <taxon>Agaricomycotina</taxon>
        <taxon>Agaricomycetes</taxon>
        <taxon>Agaricomycetidae</taxon>
        <taxon>Agaricales</taxon>
        <taxon>Marasmiineae</taxon>
        <taxon>Omphalotaceae</taxon>
        <taxon>Lentinula</taxon>
    </lineage>
</organism>